<dbReference type="Proteomes" id="UP000517916">
    <property type="component" value="Unassembled WGS sequence"/>
</dbReference>
<protein>
    <recommendedName>
        <fullName evidence="3">CHAP domain-containing protein</fullName>
    </recommendedName>
</protein>
<dbReference type="EMBL" id="JACJID010000001">
    <property type="protein sequence ID" value="MBA8924073.1"/>
    <property type="molecule type" value="Genomic_DNA"/>
</dbReference>
<reference evidence="1 2" key="1">
    <citation type="submission" date="2020-08" db="EMBL/GenBank/DDBJ databases">
        <title>Genomic Encyclopedia of Archaeal and Bacterial Type Strains, Phase II (KMG-II): from individual species to whole genera.</title>
        <authorList>
            <person name="Goeker M."/>
        </authorList>
    </citation>
    <scope>NUCLEOTIDE SEQUENCE [LARGE SCALE GENOMIC DNA]</scope>
    <source>
        <strain evidence="1 2">DSM 43850</strain>
    </source>
</reference>
<organism evidence="1 2">
    <name type="scientific">Kutzneria viridogrisea</name>
    <dbReference type="NCBI Taxonomy" id="47990"/>
    <lineage>
        <taxon>Bacteria</taxon>
        <taxon>Bacillati</taxon>
        <taxon>Actinomycetota</taxon>
        <taxon>Actinomycetes</taxon>
        <taxon>Pseudonocardiales</taxon>
        <taxon>Pseudonocardiaceae</taxon>
        <taxon>Kutzneria</taxon>
    </lineage>
</organism>
<name>A0ABR6BB13_9PSEU</name>
<dbReference type="RefSeq" id="WP_025358418.1">
    <property type="nucleotide sequence ID" value="NZ_BAAABQ010000065.1"/>
</dbReference>
<gene>
    <name evidence="1" type="ORF">BC739_001270</name>
</gene>
<evidence type="ECO:0000313" key="2">
    <source>
        <dbReference type="Proteomes" id="UP000517916"/>
    </source>
</evidence>
<keyword evidence="2" id="KW-1185">Reference proteome</keyword>
<sequence length="241" mass="26977">MDTTGLLVQSPPHLRQAERLIDHLVPANNVYKRPEERNVVKWGREGRPASWVNRSQCASFITAVLRRSHPWARRSFFTAHFDSTSPYAKDYLRAFNQGDVPHFTQVERVTELRPGDLIAIEYPEQHEVHTGHVVMVRELLGEYVAANEALNLPGSTQYAVSIADCTAEPHGQYGVGQYDAYPDSRIVDADTQHSGAGYGHMMFYADNATGRFSGYRWSVNSAAATIHPVTERPIAAARVLD</sequence>
<evidence type="ECO:0000313" key="1">
    <source>
        <dbReference type="EMBL" id="MBA8924073.1"/>
    </source>
</evidence>
<proteinExistence type="predicted"/>
<comment type="caution">
    <text evidence="1">The sequence shown here is derived from an EMBL/GenBank/DDBJ whole genome shotgun (WGS) entry which is preliminary data.</text>
</comment>
<accession>A0ABR6BB13</accession>
<evidence type="ECO:0008006" key="3">
    <source>
        <dbReference type="Google" id="ProtNLM"/>
    </source>
</evidence>